<dbReference type="EMBL" id="KN821061">
    <property type="protein sequence ID" value="KIJ05325.1"/>
    <property type="molecule type" value="Genomic_DNA"/>
</dbReference>
<comment type="subcellular location">
    <subcellularLocation>
        <location evidence="1">Membrane</location>
        <topology evidence="1">Multi-pass membrane protein</topology>
    </subcellularLocation>
</comment>
<reference evidence="8" key="2">
    <citation type="submission" date="2015-01" db="EMBL/GenBank/DDBJ databases">
        <title>Evolutionary Origins and Diversification of the Mycorrhizal Mutualists.</title>
        <authorList>
            <consortium name="DOE Joint Genome Institute"/>
            <consortium name="Mycorrhizal Genomics Consortium"/>
            <person name="Kohler A."/>
            <person name="Kuo A."/>
            <person name="Nagy L.G."/>
            <person name="Floudas D."/>
            <person name="Copeland A."/>
            <person name="Barry K.W."/>
            <person name="Cichocki N."/>
            <person name="Veneault-Fourrey C."/>
            <person name="LaButti K."/>
            <person name="Lindquist E.A."/>
            <person name="Lipzen A."/>
            <person name="Lundell T."/>
            <person name="Morin E."/>
            <person name="Murat C."/>
            <person name="Riley R."/>
            <person name="Ohm R."/>
            <person name="Sun H."/>
            <person name="Tunlid A."/>
            <person name="Henrissat B."/>
            <person name="Grigoriev I.V."/>
            <person name="Hibbett D.S."/>
            <person name="Martin F."/>
        </authorList>
    </citation>
    <scope>NUCLEOTIDE SEQUENCE [LARGE SCALE GENOMIC DNA]</scope>
    <source>
        <strain evidence="8">ATCC 200175</strain>
    </source>
</reference>
<dbReference type="HOGENOM" id="CLU_1993324_0_0_1"/>
<dbReference type="SUPFAM" id="SSF103473">
    <property type="entry name" value="MFS general substrate transporter"/>
    <property type="match status" value="1"/>
</dbReference>
<keyword evidence="5 6" id="KW-0472">Membrane</keyword>
<proteinExistence type="predicted"/>
<feature type="transmembrane region" description="Helical" evidence="6">
    <location>
        <begin position="48"/>
        <end position="70"/>
    </location>
</feature>
<keyword evidence="4 6" id="KW-1133">Transmembrane helix</keyword>
<evidence type="ECO:0000256" key="6">
    <source>
        <dbReference type="SAM" id="Phobius"/>
    </source>
</evidence>
<dbReference type="OrthoDB" id="2985014at2759"/>
<sequence>MSQQVWAAFTDWQVWALSLVQISITIPGYGITYFLPSIINDFGYSVSISQLLTAPAYAIAAVNALVFSYFSDKTQLRSPFIFAAQSIVLLGYIINISDAPSHVKFFGTYLCIIGAFVSGPGGVSW</sequence>
<dbReference type="GO" id="GO:0016020">
    <property type="term" value="C:membrane"/>
    <property type="evidence" value="ECO:0007669"/>
    <property type="project" value="UniProtKB-SubCell"/>
</dbReference>
<gene>
    <name evidence="7" type="ORF">PAXINDRAFT_21401</name>
</gene>
<evidence type="ECO:0000256" key="3">
    <source>
        <dbReference type="ARBA" id="ARBA00022692"/>
    </source>
</evidence>
<name>A0A0C9STC3_PAXIN</name>
<dbReference type="AlphaFoldDB" id="A0A0C9STC3"/>
<evidence type="ECO:0008006" key="9">
    <source>
        <dbReference type="Google" id="ProtNLM"/>
    </source>
</evidence>
<evidence type="ECO:0000256" key="2">
    <source>
        <dbReference type="ARBA" id="ARBA00022448"/>
    </source>
</evidence>
<dbReference type="Proteomes" id="UP000053647">
    <property type="component" value="Unassembled WGS sequence"/>
</dbReference>
<evidence type="ECO:0000256" key="5">
    <source>
        <dbReference type="ARBA" id="ARBA00023136"/>
    </source>
</evidence>
<evidence type="ECO:0000256" key="1">
    <source>
        <dbReference type="ARBA" id="ARBA00004141"/>
    </source>
</evidence>
<keyword evidence="8" id="KW-1185">Reference proteome</keyword>
<evidence type="ECO:0000313" key="8">
    <source>
        <dbReference type="Proteomes" id="UP000053647"/>
    </source>
</evidence>
<dbReference type="Gene3D" id="1.20.1250.20">
    <property type="entry name" value="MFS general substrate transporter like domains"/>
    <property type="match status" value="1"/>
</dbReference>
<keyword evidence="3 6" id="KW-0812">Transmembrane</keyword>
<dbReference type="PANTHER" id="PTHR43791:SF18">
    <property type="entry name" value="NICOTINIC ACID TRANSPORTER TNA1, PUTATIVE (AFU_ORTHOLOGUE AFUA_3G03820)-RELATED"/>
    <property type="match status" value="1"/>
</dbReference>
<accession>A0A0C9STC3</accession>
<protein>
    <recommendedName>
        <fullName evidence="9">Major facilitator superfamily (MFS) profile domain-containing protein</fullName>
    </recommendedName>
</protein>
<organism evidence="7 8">
    <name type="scientific">Paxillus involutus ATCC 200175</name>
    <dbReference type="NCBI Taxonomy" id="664439"/>
    <lineage>
        <taxon>Eukaryota</taxon>
        <taxon>Fungi</taxon>
        <taxon>Dikarya</taxon>
        <taxon>Basidiomycota</taxon>
        <taxon>Agaricomycotina</taxon>
        <taxon>Agaricomycetes</taxon>
        <taxon>Agaricomycetidae</taxon>
        <taxon>Boletales</taxon>
        <taxon>Paxilineae</taxon>
        <taxon>Paxillaceae</taxon>
        <taxon>Paxillus</taxon>
    </lineage>
</organism>
<feature type="transmembrane region" description="Helical" evidence="6">
    <location>
        <begin position="106"/>
        <end position="123"/>
    </location>
</feature>
<reference evidence="7 8" key="1">
    <citation type="submission" date="2014-06" db="EMBL/GenBank/DDBJ databases">
        <authorList>
            <consortium name="DOE Joint Genome Institute"/>
            <person name="Kuo A."/>
            <person name="Kohler A."/>
            <person name="Nagy L.G."/>
            <person name="Floudas D."/>
            <person name="Copeland A."/>
            <person name="Barry K.W."/>
            <person name="Cichocki N."/>
            <person name="Veneault-Fourrey C."/>
            <person name="LaButti K."/>
            <person name="Lindquist E.A."/>
            <person name="Lipzen A."/>
            <person name="Lundell T."/>
            <person name="Morin E."/>
            <person name="Murat C."/>
            <person name="Sun H."/>
            <person name="Tunlid A."/>
            <person name="Henrissat B."/>
            <person name="Grigoriev I.V."/>
            <person name="Hibbett D.S."/>
            <person name="Martin F."/>
            <person name="Nordberg H.P."/>
            <person name="Cantor M.N."/>
            <person name="Hua S.X."/>
        </authorList>
    </citation>
    <scope>NUCLEOTIDE SEQUENCE [LARGE SCALE GENOMIC DNA]</scope>
    <source>
        <strain evidence="7 8">ATCC 200175</strain>
    </source>
</reference>
<evidence type="ECO:0000313" key="7">
    <source>
        <dbReference type="EMBL" id="KIJ05325.1"/>
    </source>
</evidence>
<evidence type="ECO:0000256" key="4">
    <source>
        <dbReference type="ARBA" id="ARBA00022989"/>
    </source>
</evidence>
<dbReference type="PANTHER" id="PTHR43791">
    <property type="entry name" value="PERMEASE-RELATED"/>
    <property type="match status" value="1"/>
</dbReference>
<dbReference type="InterPro" id="IPR036259">
    <property type="entry name" value="MFS_trans_sf"/>
</dbReference>
<dbReference type="GO" id="GO:0022857">
    <property type="term" value="F:transmembrane transporter activity"/>
    <property type="evidence" value="ECO:0007669"/>
    <property type="project" value="TreeGrafter"/>
</dbReference>
<feature type="transmembrane region" description="Helical" evidence="6">
    <location>
        <begin position="76"/>
        <end position="94"/>
    </location>
</feature>
<feature type="transmembrane region" description="Helical" evidence="6">
    <location>
        <begin position="12"/>
        <end position="36"/>
    </location>
</feature>
<keyword evidence="2" id="KW-0813">Transport</keyword>